<gene>
    <name evidence="3" type="ORF">AA314_08681</name>
    <name evidence="4" type="ORF">ATI61_11119</name>
</gene>
<accession>A0AAC8QH86</accession>
<evidence type="ECO:0000256" key="1">
    <source>
        <dbReference type="SAM" id="MobiDB-lite"/>
    </source>
</evidence>
<dbReference type="RefSeq" id="WP_053067168.1">
    <property type="nucleotide sequence ID" value="NZ_CP011509.1"/>
</dbReference>
<keyword evidence="2" id="KW-0732">Signal</keyword>
<organism evidence="3 5">
    <name type="scientific">Archangium gephyra</name>
    <dbReference type="NCBI Taxonomy" id="48"/>
    <lineage>
        <taxon>Bacteria</taxon>
        <taxon>Pseudomonadati</taxon>
        <taxon>Myxococcota</taxon>
        <taxon>Myxococcia</taxon>
        <taxon>Myxococcales</taxon>
        <taxon>Cystobacterineae</taxon>
        <taxon>Archangiaceae</taxon>
        <taxon>Archangium</taxon>
    </lineage>
</organism>
<reference evidence="3 5" key="1">
    <citation type="submission" date="2015-05" db="EMBL/GenBank/DDBJ databases">
        <title>Genome assembly of Archangium gephyra DSM 2261.</title>
        <authorList>
            <person name="Sharma G."/>
            <person name="Subramanian S."/>
        </authorList>
    </citation>
    <scope>NUCLEOTIDE SEQUENCE [LARGE SCALE GENOMIC DNA]</scope>
    <source>
        <strain evidence="3 5">DSM 2261</strain>
    </source>
</reference>
<dbReference type="AlphaFoldDB" id="A0AAC8QH86"/>
<dbReference type="EMBL" id="QUMU01000011">
    <property type="protein sequence ID" value="REG26470.1"/>
    <property type="molecule type" value="Genomic_DNA"/>
</dbReference>
<dbReference type="PROSITE" id="PS51257">
    <property type="entry name" value="PROKAR_LIPOPROTEIN"/>
    <property type="match status" value="1"/>
</dbReference>
<feature type="region of interest" description="Disordered" evidence="1">
    <location>
        <begin position="24"/>
        <end position="74"/>
    </location>
</feature>
<name>A0AAC8QH86_9BACT</name>
<reference evidence="4 6" key="2">
    <citation type="submission" date="2018-08" db="EMBL/GenBank/DDBJ databases">
        <title>Genomic Encyclopedia of Archaeal and Bacterial Type Strains, Phase II (KMG-II): from individual species to whole genera.</title>
        <authorList>
            <person name="Goeker M."/>
        </authorList>
    </citation>
    <scope>NUCLEOTIDE SEQUENCE [LARGE SCALE GENOMIC DNA]</scope>
    <source>
        <strain evidence="4 6">DSM 2261</strain>
    </source>
</reference>
<dbReference type="KEGG" id="age:AA314_08681"/>
<protein>
    <submittedName>
        <fullName evidence="3">CHP</fullName>
    </submittedName>
</protein>
<evidence type="ECO:0000313" key="6">
    <source>
        <dbReference type="Proteomes" id="UP000256345"/>
    </source>
</evidence>
<sequence>MRRFPSLLLPLSLGLVLVASSCDPDGPDGGSGNDAGNEAPADAGGDAGSDTDAGTDAGTTDAGTDAGVEVPGDPCLLTDAQPSTCTYGSYCSSRSTSCQPVPPPTCANFNKFPVSWDPATSTGPVTYAAELVSFVSDSATCPAHLPMRFQTRIRAYSPSGELPTTASELSKVFSYVNPNGSYISDASQFSNIVTSDDLKNTEFLVSNCIVDQPTVNLGFYFEGGNGLCQTATR</sequence>
<evidence type="ECO:0000313" key="3">
    <source>
        <dbReference type="EMBL" id="AKJ07055.1"/>
    </source>
</evidence>
<feature type="signal peptide" evidence="2">
    <location>
        <begin position="1"/>
        <end position="21"/>
    </location>
</feature>
<feature type="compositionally biased region" description="Low complexity" evidence="1">
    <location>
        <begin position="34"/>
        <end position="67"/>
    </location>
</feature>
<evidence type="ECO:0000313" key="5">
    <source>
        <dbReference type="Proteomes" id="UP000035579"/>
    </source>
</evidence>
<proteinExistence type="predicted"/>
<dbReference type="EMBL" id="CP011509">
    <property type="protein sequence ID" value="AKJ07055.1"/>
    <property type="molecule type" value="Genomic_DNA"/>
</dbReference>
<evidence type="ECO:0000256" key="2">
    <source>
        <dbReference type="SAM" id="SignalP"/>
    </source>
</evidence>
<evidence type="ECO:0000313" key="4">
    <source>
        <dbReference type="EMBL" id="REG26470.1"/>
    </source>
</evidence>
<keyword evidence="6" id="KW-1185">Reference proteome</keyword>
<dbReference type="Proteomes" id="UP000035579">
    <property type="component" value="Chromosome"/>
</dbReference>
<dbReference type="Proteomes" id="UP000256345">
    <property type="component" value="Unassembled WGS sequence"/>
</dbReference>
<feature type="chain" id="PRO_5042031549" evidence="2">
    <location>
        <begin position="22"/>
        <end position="233"/>
    </location>
</feature>